<evidence type="ECO:0000313" key="2">
    <source>
        <dbReference type="EMBL" id="CCK77231.1"/>
    </source>
</evidence>
<sequence>MNMASIFEQTQQLPHIPRVVQELMQSFQDDDVDVDEISKKVAMDQALTAKVLRLANSAHYGASRSVSNTNDAIVLLGFNTLRTMVLASGVTSSFKAPEGFDMNAFWKQSFAIGALSKWVAQYIPKAEAETAFTCGMLNSIGSLLIRIVMPNEVKGIDEAESMGGKRHSLERGKLGFDGAKVGAELAKRWKFPNEMLAAINDQNNADFDQEYGTYAGIIYIAKYLHKAHKENWDEAQIIEKFPLAVAQHIGMDAEKAYKDVASTTDLESGLDALLDE</sequence>
<dbReference type="Pfam" id="PF08668">
    <property type="entry name" value="HDOD"/>
    <property type="match status" value="1"/>
</dbReference>
<evidence type="ECO:0000313" key="3">
    <source>
        <dbReference type="Proteomes" id="UP000032749"/>
    </source>
</evidence>
<dbReference type="KEGG" id="oai:OLEAN_C30550"/>
<dbReference type="PATRIC" id="fig|698738.3.peg.3176"/>
<name>R4YPX6_OLEAN</name>
<dbReference type="AlphaFoldDB" id="R4YPX6"/>
<organism evidence="2 3">
    <name type="scientific">Oleispira antarctica RB-8</name>
    <dbReference type="NCBI Taxonomy" id="698738"/>
    <lineage>
        <taxon>Bacteria</taxon>
        <taxon>Pseudomonadati</taxon>
        <taxon>Pseudomonadota</taxon>
        <taxon>Gammaproteobacteria</taxon>
        <taxon>Oceanospirillales</taxon>
        <taxon>Oceanospirillaceae</taxon>
        <taxon>Oleispira</taxon>
    </lineage>
</organism>
<dbReference type="Gene3D" id="1.10.3210.10">
    <property type="entry name" value="Hypothetical protein af1432"/>
    <property type="match status" value="1"/>
</dbReference>
<dbReference type="InterPro" id="IPR013976">
    <property type="entry name" value="HDOD"/>
</dbReference>
<dbReference type="SUPFAM" id="SSF109604">
    <property type="entry name" value="HD-domain/PDEase-like"/>
    <property type="match status" value="1"/>
</dbReference>
<dbReference type="InterPro" id="IPR052340">
    <property type="entry name" value="RNase_Y/CdgJ"/>
</dbReference>
<dbReference type="EMBL" id="FO203512">
    <property type="protein sequence ID" value="CCK77231.1"/>
    <property type="molecule type" value="Genomic_DNA"/>
</dbReference>
<feature type="domain" description="HDOD" evidence="1">
    <location>
        <begin position="13"/>
        <end position="205"/>
    </location>
</feature>
<dbReference type="HOGENOM" id="CLU_048246_3_0_6"/>
<evidence type="ECO:0000259" key="1">
    <source>
        <dbReference type="PROSITE" id="PS51833"/>
    </source>
</evidence>
<dbReference type="PROSITE" id="PS51833">
    <property type="entry name" value="HDOD"/>
    <property type="match status" value="1"/>
</dbReference>
<dbReference type="STRING" id="698738.OLEAN_C30550"/>
<dbReference type="Proteomes" id="UP000032749">
    <property type="component" value="Chromosome"/>
</dbReference>
<proteinExistence type="predicted"/>
<gene>
    <name evidence="2" type="ORF">OLEAN_C30550</name>
</gene>
<dbReference type="PANTHER" id="PTHR33525">
    <property type="match status" value="1"/>
</dbReference>
<protein>
    <recommendedName>
        <fullName evidence="1">HDOD domain-containing protein</fullName>
    </recommendedName>
</protein>
<dbReference type="PANTHER" id="PTHR33525:SF6">
    <property type="entry name" value="HDOD DOMAIN-CONTAINING PROTEIN"/>
    <property type="match status" value="1"/>
</dbReference>
<reference evidence="2 3" key="1">
    <citation type="journal article" date="2013" name="Nat. Commun.">
        <title>Genome sequence and functional genomic analysis of the oil-degrading bacterium Oleispira antarctica.</title>
        <authorList>
            <person name="Kube M."/>
            <person name="Chernikova T.N."/>
            <person name="Al-Ramahi Y."/>
            <person name="Beloqui A."/>
            <person name="Lopez-Cortez N."/>
            <person name="Guazzaroni M.E."/>
            <person name="Heipieper H.J."/>
            <person name="Klages S."/>
            <person name="Kotsyurbenko O.R."/>
            <person name="Langer I."/>
            <person name="Nechitaylo T.Y."/>
            <person name="Lunsdorf H."/>
            <person name="Fernandez M."/>
            <person name="Juarez S."/>
            <person name="Ciordia S."/>
            <person name="Singer A."/>
            <person name="Kagan O."/>
            <person name="Egorova O."/>
            <person name="Petit P.A."/>
            <person name="Stogios P."/>
            <person name="Kim Y."/>
            <person name="Tchigvintsev A."/>
            <person name="Flick R."/>
            <person name="Denaro R."/>
            <person name="Genovese M."/>
            <person name="Albar J.P."/>
            <person name="Reva O.N."/>
            <person name="Martinez-Gomariz M."/>
            <person name="Tran H."/>
            <person name="Ferrer M."/>
            <person name="Savchenko A."/>
            <person name="Yakunin A.F."/>
            <person name="Yakimov M.M."/>
            <person name="Golyshina O.V."/>
            <person name="Reinhardt R."/>
            <person name="Golyshin P.N."/>
        </authorList>
    </citation>
    <scope>NUCLEOTIDE SEQUENCE [LARGE SCALE GENOMIC DNA]</scope>
</reference>
<accession>R4YPX6</accession>
<keyword evidence="3" id="KW-1185">Reference proteome</keyword>